<gene>
    <name evidence="2" type="ORF">GCM10011363_27360</name>
</gene>
<organism evidence="2 3">
    <name type="scientific">Marivita lacus</name>
    <dbReference type="NCBI Taxonomy" id="1323742"/>
    <lineage>
        <taxon>Bacteria</taxon>
        <taxon>Pseudomonadati</taxon>
        <taxon>Pseudomonadota</taxon>
        <taxon>Alphaproteobacteria</taxon>
        <taxon>Rhodobacterales</taxon>
        <taxon>Roseobacteraceae</taxon>
        <taxon>Marivita</taxon>
    </lineage>
</organism>
<evidence type="ECO:0000256" key="1">
    <source>
        <dbReference type="SAM" id="MobiDB-lite"/>
    </source>
</evidence>
<comment type="caution">
    <text evidence="2">The sequence shown here is derived from an EMBL/GenBank/DDBJ whole genome shotgun (WGS) entry which is preliminary data.</text>
</comment>
<dbReference type="EMBL" id="BMFC01000007">
    <property type="protein sequence ID" value="GGC09262.1"/>
    <property type="molecule type" value="Genomic_DNA"/>
</dbReference>
<reference evidence="3" key="1">
    <citation type="journal article" date="2019" name="Int. J. Syst. Evol. Microbiol.">
        <title>The Global Catalogue of Microorganisms (GCM) 10K type strain sequencing project: providing services to taxonomists for standard genome sequencing and annotation.</title>
        <authorList>
            <consortium name="The Broad Institute Genomics Platform"/>
            <consortium name="The Broad Institute Genome Sequencing Center for Infectious Disease"/>
            <person name="Wu L."/>
            <person name="Ma J."/>
        </authorList>
    </citation>
    <scope>NUCLEOTIDE SEQUENCE [LARGE SCALE GENOMIC DNA]</scope>
    <source>
        <strain evidence="3">CGMCC 1.12478</strain>
    </source>
</reference>
<protein>
    <submittedName>
        <fullName evidence="2">Uncharacterized protein</fullName>
    </submittedName>
</protein>
<evidence type="ECO:0000313" key="3">
    <source>
        <dbReference type="Proteomes" id="UP000645462"/>
    </source>
</evidence>
<feature type="region of interest" description="Disordered" evidence="1">
    <location>
        <begin position="116"/>
        <end position="141"/>
    </location>
</feature>
<dbReference type="Proteomes" id="UP000645462">
    <property type="component" value="Unassembled WGS sequence"/>
</dbReference>
<evidence type="ECO:0000313" key="2">
    <source>
        <dbReference type="EMBL" id="GGC09262.1"/>
    </source>
</evidence>
<sequence>MAGPGVKALVRAMIRGRCEIPDQFEIAPQLVRDHDTGFTRPVGQPCEETCRSFGVALWLNETIKHVTVRVYRPPEPVFSAVDRDDDLIQMPFVDRGRSVAPDTIGKMAAKTVHPFPDWFPSDHPPRSARTPSTGAVLSAKR</sequence>
<name>A0ABQ1KT61_9RHOB</name>
<accession>A0ABQ1KT61</accession>
<keyword evidence="3" id="KW-1185">Reference proteome</keyword>
<proteinExistence type="predicted"/>